<reference evidence="3" key="1">
    <citation type="journal article" date="2019" name="Sci. Rep.">
        <title>Draft genome of Tanacetum cinerariifolium, the natural source of mosquito coil.</title>
        <authorList>
            <person name="Yamashiro T."/>
            <person name="Shiraishi A."/>
            <person name="Satake H."/>
            <person name="Nakayama K."/>
        </authorList>
    </citation>
    <scope>NUCLEOTIDE SEQUENCE</scope>
</reference>
<dbReference type="PANTHER" id="PTHR11439">
    <property type="entry name" value="GAG-POL-RELATED RETROTRANSPOSON"/>
    <property type="match status" value="1"/>
</dbReference>
<proteinExistence type="predicted"/>
<name>A0A6L2L5A9_TANCI</name>
<gene>
    <name evidence="3" type="ORF">Tci_027322</name>
</gene>
<dbReference type="InterPro" id="IPR013103">
    <property type="entry name" value="RVT_2"/>
</dbReference>
<comment type="caution">
    <text evidence="3">The sequence shown here is derived from an EMBL/GenBank/DDBJ whole genome shotgun (WGS) entry which is preliminary data.</text>
</comment>
<feature type="region of interest" description="Disordered" evidence="1">
    <location>
        <begin position="74"/>
        <end position="93"/>
    </location>
</feature>
<organism evidence="3">
    <name type="scientific">Tanacetum cinerariifolium</name>
    <name type="common">Dalmatian daisy</name>
    <name type="synonym">Chrysanthemum cinerariifolium</name>
    <dbReference type="NCBI Taxonomy" id="118510"/>
    <lineage>
        <taxon>Eukaryota</taxon>
        <taxon>Viridiplantae</taxon>
        <taxon>Streptophyta</taxon>
        <taxon>Embryophyta</taxon>
        <taxon>Tracheophyta</taxon>
        <taxon>Spermatophyta</taxon>
        <taxon>Magnoliopsida</taxon>
        <taxon>eudicotyledons</taxon>
        <taxon>Gunneridae</taxon>
        <taxon>Pentapetalae</taxon>
        <taxon>asterids</taxon>
        <taxon>campanulids</taxon>
        <taxon>Asterales</taxon>
        <taxon>Asteraceae</taxon>
        <taxon>Asteroideae</taxon>
        <taxon>Anthemideae</taxon>
        <taxon>Anthemidinae</taxon>
        <taxon>Tanacetum</taxon>
    </lineage>
</organism>
<feature type="region of interest" description="Disordered" evidence="1">
    <location>
        <begin position="1"/>
        <end position="20"/>
    </location>
</feature>
<feature type="compositionally biased region" description="Polar residues" evidence="1">
    <location>
        <begin position="1"/>
        <end position="18"/>
    </location>
</feature>
<evidence type="ECO:0000256" key="1">
    <source>
        <dbReference type="SAM" id="MobiDB-lite"/>
    </source>
</evidence>
<dbReference type="Pfam" id="PF07727">
    <property type="entry name" value="RVT_2"/>
    <property type="match status" value="1"/>
</dbReference>
<dbReference type="EMBL" id="BKCJ010003481">
    <property type="protein sequence ID" value="GEU55344.1"/>
    <property type="molecule type" value="Genomic_DNA"/>
</dbReference>
<feature type="compositionally biased region" description="Pro residues" evidence="1">
    <location>
        <begin position="908"/>
        <end position="919"/>
    </location>
</feature>
<feature type="region of interest" description="Disordered" evidence="1">
    <location>
        <begin position="900"/>
        <end position="930"/>
    </location>
</feature>
<feature type="domain" description="Reverse transcriptase Ty1/copia-type" evidence="2">
    <location>
        <begin position="489"/>
        <end position="631"/>
    </location>
</feature>
<dbReference type="AlphaFoldDB" id="A0A6L2L5A9"/>
<protein>
    <recommendedName>
        <fullName evidence="2">Reverse transcriptase Ty1/copia-type domain-containing protein</fullName>
    </recommendedName>
</protein>
<accession>A0A6L2L5A9</accession>
<dbReference type="CDD" id="cd09272">
    <property type="entry name" value="RNase_HI_RT_Ty1"/>
    <property type="match status" value="1"/>
</dbReference>
<sequence length="930" mass="103639">MFDCNDNYTSESDESLPSSPIYDRYQSGYRHVVPTAVLTQSKLVPIADVRPVTTAVPKTSVTRPRQAKTFITKPNSPPRRHINHNPSLKASNFPPKVTAVKAPMVNAAKIQVSNGLGPKEKLTILFLVQGNPQHALKDKGVIDSGCSRHITCNMSYLSDFEELNGGYVAFDGNLKGGKISGKDSLLPIPFWAEAVNTACYVQNRVLVTKPHNKNLYELLHGRTPSIGFMRPFGCPLTILNTLDSLDKFDGKVDEIFLVRYSVSSKAFRVFNSRTQIVQETLHINVLENKPNVAGSGPTWLFDIDTLTKTLNYQPVTIGNQSNPSAGVQEQFNAEKAEEESEQQYGLFPVWSSGSINPHNTDEDAAFDKKEPEFEGRKPESKSMFLQLVVLSQRSMMTIPRESINEDNVAGTLVPAIGQFSPNSTNTFSVADITYSDDEDNVGAEADFNNMETSITVSPILTTRIHKDHHVTQIIGDLSLATQTRSMTGVAKDQGFDDPTQPDKVYKVVKALYELHQAPRAWYETLANYLLENGFQRGKIDQTLFIKRQKGDILLVQIYVNDIIFDSTNKYLCKDFEKLMKDKFQMSSMGELTFFLGLQVKQKKDAIFISQDKYVAEILRKFGLTDGKSASTLIDTEKPLLKDPDGKDILQGQATVRLVVSQRFTLDLVAYSDSDYAGASLDRKSTTRGCQFIRFRLIFWQCKKQTVVGTSSTEAELRMQVATSSMESLKRMLHVTNILSAGSLTTPQMVLNSSCLTYINNWLVLIKRSLKVNEVTRLQALVDKKKVIITEATIRDALRLDNAEGVECLPNEEIFADLVRNVDSSTKFYMYPRFLQLMIRAQVGDLSSHTTKYSSPALTKKVFANMRRVGKGFSRVETPLFEGMIVAHEVGKGAADVNVEDIAVDEPSIPSPTPPTPPPQSSQYQPSTSQV</sequence>
<evidence type="ECO:0000259" key="2">
    <source>
        <dbReference type="Pfam" id="PF07727"/>
    </source>
</evidence>
<evidence type="ECO:0000313" key="3">
    <source>
        <dbReference type="EMBL" id="GEU55344.1"/>
    </source>
</evidence>
<dbReference type="PANTHER" id="PTHR11439:SF463">
    <property type="entry name" value="REVERSE TRANSCRIPTASE TY1_COPIA-TYPE DOMAIN-CONTAINING PROTEIN"/>
    <property type="match status" value="1"/>
</dbReference>
<feature type="compositionally biased region" description="Low complexity" evidence="1">
    <location>
        <begin position="920"/>
        <end position="930"/>
    </location>
</feature>